<protein>
    <submittedName>
        <fullName evidence="2">Uncharacterized protein</fullName>
    </submittedName>
</protein>
<name>A0A2J6TG15_9HELO</name>
<keyword evidence="3" id="KW-1185">Reference proteome</keyword>
<feature type="compositionally biased region" description="Basic and acidic residues" evidence="1">
    <location>
        <begin position="654"/>
        <end position="674"/>
    </location>
</feature>
<dbReference type="EMBL" id="KZ613785">
    <property type="protein sequence ID" value="PMD61888.1"/>
    <property type="molecule type" value="Genomic_DNA"/>
</dbReference>
<reference evidence="2 3" key="1">
    <citation type="submission" date="2016-04" db="EMBL/GenBank/DDBJ databases">
        <title>A degradative enzymes factory behind the ericoid mycorrhizal symbiosis.</title>
        <authorList>
            <consortium name="DOE Joint Genome Institute"/>
            <person name="Martino E."/>
            <person name="Morin E."/>
            <person name="Grelet G."/>
            <person name="Kuo A."/>
            <person name="Kohler A."/>
            <person name="Daghino S."/>
            <person name="Barry K."/>
            <person name="Choi C."/>
            <person name="Cichocki N."/>
            <person name="Clum A."/>
            <person name="Copeland A."/>
            <person name="Hainaut M."/>
            <person name="Haridas S."/>
            <person name="Labutti K."/>
            <person name="Lindquist E."/>
            <person name="Lipzen A."/>
            <person name="Khouja H.-R."/>
            <person name="Murat C."/>
            <person name="Ohm R."/>
            <person name="Olson A."/>
            <person name="Spatafora J."/>
            <person name="Veneault-Fourrey C."/>
            <person name="Henrissat B."/>
            <person name="Grigoriev I."/>
            <person name="Martin F."/>
            <person name="Perotto S."/>
        </authorList>
    </citation>
    <scope>NUCLEOTIDE SEQUENCE [LARGE SCALE GENOMIC DNA]</scope>
    <source>
        <strain evidence="2 3">E</strain>
    </source>
</reference>
<dbReference type="AlphaFoldDB" id="A0A2J6TG15"/>
<feature type="compositionally biased region" description="Low complexity" evidence="1">
    <location>
        <begin position="493"/>
        <end position="503"/>
    </location>
</feature>
<sequence>MVRQRQDLPSPRDASDRSSSASPNPSDGEAAIHHSEMNETAEDHDSVALPDDDDQGNDTMSENTSEVDANEAIPTLPTTPIQTPPQQAPEPRAWSVFTTVKNAVSSPFKFLGAFTSKAGGAATTNGHETEFTFTHPHKPAQSFTTPTRSNRQRAKPQSERRGTVTNQRRVSNSARVPQTERQLRHVDKSTPLHLRGAPSASDMQRLHDQQASTRQRQREAETASSDKNELSHGKTFRAPSPLSDSDDSEEDIDVDADADDDDDDDVEVISSGPKKDWAFLQRNKTNLQPPGEPVHITGMTPNMWKVVDKIAEEAGVHFRVDDENESTSNACDEPDVCRTPSSSWSLPQNNSVFSLTRQVKCNPDDPNDPYWMVRDPTMRTMKFRMVKAGDPDFRHLNMFGEEAWWFRLPPDWKNPETFTELTHGHEPDTRGRYKWQWDNYMENPENLAKEKALLLRRWDKIPEEKKQKLLPRIRPFFKNLMKIGEFAEDYDPSSTSAATSSSAGNPSGTFKAPSDSGSDDEDDEDDGDDDDDDEDDGDDAQTNTTTVSEADSALKQKQWDQTPPPKPRPGNAQLPQPQPSPTRTALAAALASANKPRPLIHGPSNLRNVTQMSPLQQADQENRENADENGARGTTAKESATDLTGVKETINEAPAKETWVKEFDETKMTSEERRRQLQQVRDDIMSIPDSDLPVLKLPKAPLMNIQLPNGAGEYSGAMRDDVNEATLAAFEKILMGMKTNGGK</sequence>
<feature type="compositionally biased region" description="Polar residues" evidence="1">
    <location>
        <begin position="163"/>
        <end position="180"/>
    </location>
</feature>
<dbReference type="Proteomes" id="UP000235371">
    <property type="component" value="Unassembled WGS sequence"/>
</dbReference>
<proteinExistence type="predicted"/>
<organism evidence="2 3">
    <name type="scientific">Hyaloscypha bicolor E</name>
    <dbReference type="NCBI Taxonomy" id="1095630"/>
    <lineage>
        <taxon>Eukaryota</taxon>
        <taxon>Fungi</taxon>
        <taxon>Dikarya</taxon>
        <taxon>Ascomycota</taxon>
        <taxon>Pezizomycotina</taxon>
        <taxon>Leotiomycetes</taxon>
        <taxon>Helotiales</taxon>
        <taxon>Hyaloscyphaceae</taxon>
        <taxon>Hyaloscypha</taxon>
        <taxon>Hyaloscypha bicolor</taxon>
    </lineage>
</organism>
<feature type="region of interest" description="Disordered" evidence="1">
    <location>
        <begin position="490"/>
        <end position="674"/>
    </location>
</feature>
<feature type="compositionally biased region" description="Acidic residues" evidence="1">
    <location>
        <begin position="244"/>
        <end position="267"/>
    </location>
</feature>
<feature type="compositionally biased region" description="Basic and acidic residues" evidence="1">
    <location>
        <begin position="620"/>
        <end position="630"/>
    </location>
</feature>
<dbReference type="RefSeq" id="XP_024738792.1">
    <property type="nucleotide sequence ID" value="XM_024872150.1"/>
</dbReference>
<feature type="region of interest" description="Disordered" evidence="1">
    <location>
        <begin position="119"/>
        <end position="276"/>
    </location>
</feature>
<evidence type="ECO:0000313" key="2">
    <source>
        <dbReference type="EMBL" id="PMD61888.1"/>
    </source>
</evidence>
<dbReference type="GeneID" id="36580231"/>
<feature type="compositionally biased region" description="Acidic residues" evidence="1">
    <location>
        <begin position="517"/>
        <end position="539"/>
    </location>
</feature>
<feature type="compositionally biased region" description="Basic and acidic residues" evidence="1">
    <location>
        <begin position="216"/>
        <end position="232"/>
    </location>
</feature>
<feature type="compositionally biased region" description="Polar residues" evidence="1">
    <location>
        <begin position="605"/>
        <end position="619"/>
    </location>
</feature>
<feature type="compositionally biased region" description="Polar residues" evidence="1">
    <location>
        <begin position="540"/>
        <end position="549"/>
    </location>
</feature>
<evidence type="ECO:0000256" key="1">
    <source>
        <dbReference type="SAM" id="MobiDB-lite"/>
    </source>
</evidence>
<feature type="compositionally biased region" description="Polar residues" evidence="1">
    <location>
        <begin position="57"/>
        <end position="67"/>
    </location>
</feature>
<feature type="region of interest" description="Disordered" evidence="1">
    <location>
        <begin position="1"/>
        <end position="91"/>
    </location>
</feature>
<gene>
    <name evidence="2" type="ORF">K444DRAFT_357879</name>
</gene>
<dbReference type="InParanoid" id="A0A2J6TG15"/>
<evidence type="ECO:0000313" key="3">
    <source>
        <dbReference type="Proteomes" id="UP000235371"/>
    </source>
</evidence>
<feature type="compositionally biased region" description="Low complexity" evidence="1">
    <location>
        <begin position="7"/>
        <end position="27"/>
    </location>
</feature>
<accession>A0A2J6TG15</accession>
<feature type="compositionally biased region" description="Basic and acidic residues" evidence="1">
    <location>
        <begin position="30"/>
        <end position="46"/>
    </location>
</feature>
<feature type="compositionally biased region" description="Basic and acidic residues" evidence="1">
    <location>
        <begin position="181"/>
        <end position="190"/>
    </location>
</feature>
<dbReference type="OrthoDB" id="3559869at2759"/>